<dbReference type="InParanoid" id="A0A1M6B523"/>
<name>A0A1M6B523_9BACT</name>
<evidence type="ECO:0000313" key="3">
    <source>
        <dbReference type="Proteomes" id="UP000184510"/>
    </source>
</evidence>
<proteinExistence type="predicted"/>
<reference evidence="2 3" key="1">
    <citation type="submission" date="2016-11" db="EMBL/GenBank/DDBJ databases">
        <authorList>
            <person name="Jaros S."/>
            <person name="Januszkiewicz K."/>
            <person name="Wedrychowicz H."/>
        </authorList>
    </citation>
    <scope>NUCLEOTIDE SEQUENCE [LARGE SCALE GENOMIC DNA]</scope>
    <source>
        <strain evidence="2 3">DSM 18772</strain>
    </source>
</reference>
<evidence type="ECO:0000313" key="2">
    <source>
        <dbReference type="EMBL" id="SHI43816.1"/>
    </source>
</evidence>
<dbReference type="SUPFAM" id="SSF56925">
    <property type="entry name" value="OMPA-like"/>
    <property type="match status" value="1"/>
</dbReference>
<dbReference type="Gene3D" id="2.40.160.20">
    <property type="match status" value="1"/>
</dbReference>
<organism evidence="2 3">
    <name type="scientific">Rubritalea squalenifaciens DSM 18772</name>
    <dbReference type="NCBI Taxonomy" id="1123071"/>
    <lineage>
        <taxon>Bacteria</taxon>
        <taxon>Pseudomonadati</taxon>
        <taxon>Verrucomicrobiota</taxon>
        <taxon>Verrucomicrobiia</taxon>
        <taxon>Verrucomicrobiales</taxon>
        <taxon>Rubritaleaceae</taxon>
        <taxon>Rubritalea</taxon>
    </lineage>
</organism>
<keyword evidence="3" id="KW-1185">Reference proteome</keyword>
<dbReference type="AlphaFoldDB" id="A0A1M6B523"/>
<accession>A0A1M6B523</accession>
<dbReference type="InterPro" id="IPR011250">
    <property type="entry name" value="OMP/PagP_B-barrel"/>
</dbReference>
<dbReference type="OrthoDB" id="195537at2"/>
<dbReference type="EMBL" id="FQYR01000002">
    <property type="protein sequence ID" value="SHI43816.1"/>
    <property type="molecule type" value="Genomic_DNA"/>
</dbReference>
<feature type="chain" id="PRO_5012590257" evidence="1">
    <location>
        <begin position="21"/>
        <end position="215"/>
    </location>
</feature>
<dbReference type="Proteomes" id="UP000184510">
    <property type="component" value="Unassembled WGS sequence"/>
</dbReference>
<evidence type="ECO:0000256" key="1">
    <source>
        <dbReference type="SAM" id="SignalP"/>
    </source>
</evidence>
<feature type="signal peptide" evidence="1">
    <location>
        <begin position="1"/>
        <end position="20"/>
    </location>
</feature>
<protein>
    <submittedName>
        <fullName evidence="2">Opacity protein</fullName>
    </submittedName>
</protein>
<sequence length="215" mass="24100">MKKTILALPLALGLTAATQAGEVMTAKEVIPPPDPCRLQWFLGASGGYLTDAEEEMYHLQFGAEKWCPTHSHALYLEVGYTEFDEDYDFLDTSQSTAVIPGEYDLDVEIIPVTLNYKYERSFSNNLGWYIGAGAGIAFVDLDVSGSGFSEGFDDEVFYGQIFTGLTYNFSESFEIFGGVRYILMDDPDLTDFDDIDERASIDEDFLVELGLRWNF</sequence>
<dbReference type="STRING" id="1123071.SAMN02745181_0120"/>
<gene>
    <name evidence="2" type="ORF">SAMN02745181_0120</name>
</gene>
<keyword evidence="1" id="KW-0732">Signal</keyword>
<dbReference type="RefSeq" id="WP_143157575.1">
    <property type="nucleotide sequence ID" value="NZ_FQYR01000002.1"/>
</dbReference>